<keyword evidence="2" id="KW-1185">Reference proteome</keyword>
<protein>
    <submittedName>
        <fullName evidence="1">Uncharacterized protein</fullName>
    </submittedName>
</protein>
<dbReference type="GeneID" id="70223775"/>
<dbReference type="EMBL" id="JAGMUX010000017">
    <property type="protein sequence ID" value="KAH7234638.1"/>
    <property type="molecule type" value="Genomic_DNA"/>
</dbReference>
<reference evidence="1" key="1">
    <citation type="journal article" date="2021" name="Nat. Commun.">
        <title>Genetic determinants of endophytism in the Arabidopsis root mycobiome.</title>
        <authorList>
            <person name="Mesny F."/>
            <person name="Miyauchi S."/>
            <person name="Thiergart T."/>
            <person name="Pickel B."/>
            <person name="Atanasova L."/>
            <person name="Karlsson M."/>
            <person name="Huettel B."/>
            <person name="Barry K.W."/>
            <person name="Haridas S."/>
            <person name="Chen C."/>
            <person name="Bauer D."/>
            <person name="Andreopoulos W."/>
            <person name="Pangilinan J."/>
            <person name="LaButti K."/>
            <person name="Riley R."/>
            <person name="Lipzen A."/>
            <person name="Clum A."/>
            <person name="Drula E."/>
            <person name="Henrissat B."/>
            <person name="Kohler A."/>
            <person name="Grigoriev I.V."/>
            <person name="Martin F.M."/>
            <person name="Hacquard S."/>
        </authorList>
    </citation>
    <scope>NUCLEOTIDE SEQUENCE</scope>
    <source>
        <strain evidence="1">MPI-CAGE-AT-0023</strain>
    </source>
</reference>
<dbReference type="Proteomes" id="UP000720189">
    <property type="component" value="Unassembled WGS sequence"/>
</dbReference>
<name>A0A9P9G9E9_FUSRE</name>
<gene>
    <name evidence="1" type="ORF">BKA55DRAFT_579227</name>
</gene>
<proteinExistence type="predicted"/>
<organism evidence="1 2">
    <name type="scientific">Fusarium redolens</name>
    <dbReference type="NCBI Taxonomy" id="48865"/>
    <lineage>
        <taxon>Eukaryota</taxon>
        <taxon>Fungi</taxon>
        <taxon>Dikarya</taxon>
        <taxon>Ascomycota</taxon>
        <taxon>Pezizomycotina</taxon>
        <taxon>Sordariomycetes</taxon>
        <taxon>Hypocreomycetidae</taxon>
        <taxon>Hypocreales</taxon>
        <taxon>Nectriaceae</taxon>
        <taxon>Fusarium</taxon>
        <taxon>Fusarium redolens species complex</taxon>
    </lineage>
</organism>
<evidence type="ECO:0000313" key="1">
    <source>
        <dbReference type="EMBL" id="KAH7234638.1"/>
    </source>
</evidence>
<sequence>MGEVKNYPTLSRPCFGHLASFHTSLQFLHLNFRAHTTLFGPTRRTLKKFTKLKDLYITTNLIYPRSGVGIPNERSLVDFLPGNIEKLTLVDCSTSQSTINALGAGIIGLSVERGKGLFPKLIRPIVEQFSHPAMEDL</sequence>
<accession>A0A9P9G9E9</accession>
<comment type="caution">
    <text evidence="1">The sequence shown here is derived from an EMBL/GenBank/DDBJ whole genome shotgun (WGS) entry which is preliminary data.</text>
</comment>
<evidence type="ECO:0000313" key="2">
    <source>
        <dbReference type="Proteomes" id="UP000720189"/>
    </source>
</evidence>
<dbReference type="AlphaFoldDB" id="A0A9P9G9E9"/>
<dbReference type="RefSeq" id="XP_046044403.1">
    <property type="nucleotide sequence ID" value="XM_046193821.1"/>
</dbReference>